<keyword evidence="1" id="KW-0472">Membrane</keyword>
<dbReference type="PATRIC" id="fig|1133568.3.peg.107"/>
<feature type="transmembrane region" description="Helical" evidence="1">
    <location>
        <begin position="626"/>
        <end position="644"/>
    </location>
</feature>
<dbReference type="HOGENOM" id="CLU_323580_0_0_12"/>
<feature type="transmembrane region" description="Helical" evidence="1">
    <location>
        <begin position="681"/>
        <end position="700"/>
    </location>
</feature>
<feature type="transmembrane region" description="Helical" evidence="1">
    <location>
        <begin position="268"/>
        <end position="289"/>
    </location>
</feature>
<protein>
    <submittedName>
        <fullName evidence="2">Uncharacterized protein</fullName>
    </submittedName>
</protein>
<feature type="transmembrane region" description="Helical" evidence="1">
    <location>
        <begin position="160"/>
        <end position="184"/>
    </location>
</feature>
<feature type="transmembrane region" description="Helical" evidence="1">
    <location>
        <begin position="570"/>
        <end position="590"/>
    </location>
</feature>
<gene>
    <name evidence="2" type="ORF">B2904_orf107</name>
</gene>
<reference evidence="2 3" key="1">
    <citation type="journal article" date="2012" name="BMC Genomics">
        <title>Comparative genomics of Brachyspira pilosicoli strains: genome rearrangements, reductions and correlation of genetic compliment with phenotypic diversity.</title>
        <authorList>
            <person name="Mappley L.J."/>
            <person name="Black M.L."/>
            <person name="Abuoun M."/>
            <person name="Darby A.C."/>
            <person name="Woodward M.J."/>
            <person name="Parkhill J."/>
            <person name="Turner A.K."/>
            <person name="Bellgard M.I."/>
            <person name="La T."/>
            <person name="Phillips N.D."/>
            <person name="La Ragione R.M."/>
            <person name="Hampson D.J."/>
        </authorList>
    </citation>
    <scope>NUCLEOTIDE SEQUENCE [LARGE SCALE GENOMIC DNA]</scope>
    <source>
        <strain evidence="2">B2904</strain>
    </source>
</reference>
<dbReference type="RefSeq" id="WP_014935105.1">
    <property type="nucleotide sequence ID" value="NC_018607.1"/>
</dbReference>
<feature type="transmembrane region" description="Helical" evidence="1">
    <location>
        <begin position="596"/>
        <end position="614"/>
    </location>
</feature>
<keyword evidence="1" id="KW-1133">Transmembrane helix</keyword>
<dbReference type="Proteomes" id="UP000007346">
    <property type="component" value="Chromosome"/>
</dbReference>
<dbReference type="KEGG" id="bpj:B2904_orf107"/>
<feature type="transmembrane region" description="Helical" evidence="1">
    <location>
        <begin position="537"/>
        <end position="558"/>
    </location>
</feature>
<sequence>MKNKKLFITIYSIFVIIVFISVLLLNILGKKERVGYLSEFKLNIDKTLQINGLDIEETKKLFDLNDKLDVSSITNYIFTNNSITNYSYDFRIKYYSKVFRNSDIYEVYPNIDNILSNNGFIKEINIGESGSPFGNFISTKIIDTEKIDNINYTLKIRGNIYLFVFSIIILLAIYVNINYIILLFSKFIKTCISWCNEFNVEHIENSTSSNKLPIIIFLLFAPLIFLLYYTLYSSIYYYLGADSNMYFSRDILLLYNDFFAEFYHHSNIIPYVLFKFIFIPFGKMFDLLSNVNYMDLEQSLNPYFTYIEFVNYCNNVFFIVFLLFLTIMFVNCVKILNRYLSINNSLVYSFTIFFILIYATMITNWRVYYGFLLLLTIIRFETFGLLFASISLYFVICSSEVDLYDKKHRLYIILSGIMSGAAIFSKIMLLGWVVIIFITYFILNLNKYYKNDNENNIVKLNKLSIILPILTIIIIIFNIILYQSYINKTIKESILLYNINTTYLLYAQTIIPIFFIILSITTILLNKFKVSNKIKLLWYNIAIYIISSFFVILFSLLLPYPWDTLLTVYIFNYCLGSILSLLDNSYVIFVSNVLKYLTSFLIFILSLSVITYFLRKKLKIIFSNKNIVLLMLNILVVLLSFVFMNALRKFGTDYVISYFLIKFAVFLFCINLFIYKKYSKILFILLLIVFSNYSIKHIQFTKYNLQSYICGEDRYFNPDIWYRTDILGLESGIMFRDMFLNTYSNRNIWNASFYWSRDIQKTKRVLRHVGAKLNDTIIAKENSIIDRKSNSYISIIDKNLSGSIITILNRDSNDIYLRKDYDFYFITDIENKLLDNRIKLTDYSFYINDKKYFVYKLNFLDKLGENEYYSGYFNFKKDIDFNNGFILINDRFAKEL</sequence>
<feature type="transmembrane region" description="Helical" evidence="1">
    <location>
        <begin position="371"/>
        <end position="398"/>
    </location>
</feature>
<feature type="transmembrane region" description="Helical" evidence="1">
    <location>
        <begin position="410"/>
        <end position="443"/>
    </location>
</feature>
<keyword evidence="1" id="KW-0812">Transmembrane</keyword>
<feature type="transmembrane region" description="Helical" evidence="1">
    <location>
        <begin position="309"/>
        <end position="333"/>
    </location>
</feature>
<feature type="transmembrane region" description="Helical" evidence="1">
    <location>
        <begin position="656"/>
        <end position="674"/>
    </location>
</feature>
<evidence type="ECO:0000313" key="3">
    <source>
        <dbReference type="Proteomes" id="UP000007346"/>
    </source>
</evidence>
<feature type="transmembrane region" description="Helical" evidence="1">
    <location>
        <begin position="214"/>
        <end position="239"/>
    </location>
</feature>
<evidence type="ECO:0000313" key="2">
    <source>
        <dbReference type="EMBL" id="AFR69464.1"/>
    </source>
</evidence>
<evidence type="ECO:0000256" key="1">
    <source>
        <dbReference type="SAM" id="Phobius"/>
    </source>
</evidence>
<proteinExistence type="predicted"/>
<dbReference type="AlphaFoldDB" id="J9UPB6"/>
<organism evidence="2 3">
    <name type="scientific">Brachyspira pilosicoli B2904</name>
    <dbReference type="NCBI Taxonomy" id="1133568"/>
    <lineage>
        <taxon>Bacteria</taxon>
        <taxon>Pseudomonadati</taxon>
        <taxon>Spirochaetota</taxon>
        <taxon>Spirochaetia</taxon>
        <taxon>Brachyspirales</taxon>
        <taxon>Brachyspiraceae</taxon>
        <taxon>Brachyspira</taxon>
    </lineage>
</organism>
<accession>J9UPB6</accession>
<name>J9UPB6_BRAPL</name>
<feature type="transmembrane region" description="Helical" evidence="1">
    <location>
        <begin position="503"/>
        <end position="525"/>
    </location>
</feature>
<feature type="transmembrane region" description="Helical" evidence="1">
    <location>
        <begin position="6"/>
        <end position="28"/>
    </location>
</feature>
<feature type="transmembrane region" description="Helical" evidence="1">
    <location>
        <begin position="345"/>
        <end position="365"/>
    </location>
</feature>
<feature type="transmembrane region" description="Helical" evidence="1">
    <location>
        <begin position="463"/>
        <end position="482"/>
    </location>
</feature>
<dbReference type="EMBL" id="CP003490">
    <property type="protein sequence ID" value="AFR69464.1"/>
    <property type="molecule type" value="Genomic_DNA"/>
</dbReference>